<gene>
    <name evidence="6" type="ORF">EB796_019111</name>
</gene>
<dbReference type="Pfam" id="PF00135">
    <property type="entry name" value="COesterase"/>
    <property type="match status" value="1"/>
</dbReference>
<dbReference type="AlphaFoldDB" id="A0A7J7JB24"/>
<dbReference type="OrthoDB" id="3200163at2759"/>
<comment type="caution">
    <text evidence="6">The sequence shown here is derived from an EMBL/GenBank/DDBJ whole genome shotgun (WGS) entry which is preliminary data.</text>
</comment>
<feature type="domain" description="Carboxylesterase type B" evidence="5">
    <location>
        <begin position="34"/>
        <end position="560"/>
    </location>
</feature>
<dbReference type="EMBL" id="VXIV02002833">
    <property type="protein sequence ID" value="KAF6022578.1"/>
    <property type="molecule type" value="Genomic_DNA"/>
</dbReference>
<evidence type="ECO:0000256" key="4">
    <source>
        <dbReference type="RuleBase" id="RU361235"/>
    </source>
</evidence>
<dbReference type="GO" id="GO:0006581">
    <property type="term" value="P:acetylcholine catabolic process"/>
    <property type="evidence" value="ECO:0007669"/>
    <property type="project" value="TreeGrafter"/>
</dbReference>
<dbReference type="PROSITE" id="PS00122">
    <property type="entry name" value="CARBOXYLESTERASE_B_1"/>
    <property type="match status" value="1"/>
</dbReference>
<dbReference type="PANTHER" id="PTHR43918:SF4">
    <property type="entry name" value="CARBOXYLIC ESTER HYDROLASE"/>
    <property type="match status" value="1"/>
</dbReference>
<keyword evidence="7" id="KW-1185">Reference proteome</keyword>
<dbReference type="GO" id="GO:0003990">
    <property type="term" value="F:acetylcholinesterase activity"/>
    <property type="evidence" value="ECO:0007669"/>
    <property type="project" value="TreeGrafter"/>
</dbReference>
<keyword evidence="4" id="KW-0732">Signal</keyword>
<dbReference type="Gene3D" id="3.40.50.1820">
    <property type="entry name" value="alpha/beta hydrolase"/>
    <property type="match status" value="1"/>
</dbReference>
<evidence type="ECO:0000256" key="1">
    <source>
        <dbReference type="ARBA" id="ARBA00005964"/>
    </source>
</evidence>
<dbReference type="InterPro" id="IPR002018">
    <property type="entry name" value="CarbesteraseB"/>
</dbReference>
<dbReference type="GO" id="GO:0005886">
    <property type="term" value="C:plasma membrane"/>
    <property type="evidence" value="ECO:0007669"/>
    <property type="project" value="TreeGrafter"/>
</dbReference>
<feature type="signal peptide" evidence="4">
    <location>
        <begin position="1"/>
        <end position="19"/>
    </location>
</feature>
<dbReference type="PANTHER" id="PTHR43918">
    <property type="entry name" value="ACETYLCHOLINESTERASE"/>
    <property type="match status" value="1"/>
</dbReference>
<evidence type="ECO:0000256" key="3">
    <source>
        <dbReference type="ARBA" id="ARBA00022801"/>
    </source>
</evidence>
<dbReference type="InterPro" id="IPR029058">
    <property type="entry name" value="AB_hydrolase_fold"/>
</dbReference>
<dbReference type="EC" id="3.1.1.-" evidence="4"/>
<proteinExistence type="inferred from homology"/>
<dbReference type="InterPro" id="IPR050654">
    <property type="entry name" value="AChE-related_enzymes"/>
</dbReference>
<keyword evidence="2" id="KW-0719">Serine esterase</keyword>
<keyword evidence="3 4" id="KW-0378">Hydrolase</keyword>
<dbReference type="SUPFAM" id="SSF53474">
    <property type="entry name" value="alpha/beta-Hydrolases"/>
    <property type="match status" value="1"/>
</dbReference>
<dbReference type="InterPro" id="IPR019826">
    <property type="entry name" value="Carboxylesterase_B_AS"/>
</dbReference>
<evidence type="ECO:0000256" key="2">
    <source>
        <dbReference type="ARBA" id="ARBA00022487"/>
    </source>
</evidence>
<dbReference type="GO" id="GO:0019695">
    <property type="term" value="P:choline metabolic process"/>
    <property type="evidence" value="ECO:0007669"/>
    <property type="project" value="TreeGrafter"/>
</dbReference>
<name>A0A7J7JB24_BUGNE</name>
<comment type="similarity">
    <text evidence="1 4">Belongs to the type-B carboxylesterase/lipase family.</text>
</comment>
<evidence type="ECO:0000313" key="7">
    <source>
        <dbReference type="Proteomes" id="UP000593567"/>
    </source>
</evidence>
<evidence type="ECO:0000313" key="6">
    <source>
        <dbReference type="EMBL" id="KAF6022578.1"/>
    </source>
</evidence>
<feature type="chain" id="PRO_5029931082" description="Carboxylic ester hydrolase" evidence="4">
    <location>
        <begin position="20"/>
        <end position="600"/>
    </location>
</feature>
<sequence>MMILYLFSIILFLSEVAETIDITSATQSSAFTASVTLSHGGSLRGLTTVFQSVPVDVFLGVRYAKPPIGELRFKKPELVPSWKGVKNATKIGNKCPQLGPGGVEGSEDCLFMDITVPRQGPPGEKKAVMVWIHGGAFSFGAGSTFIGTPLAVMGDVVMVTFNYRIGMLGFLYDGPGTGNYGLWDQRVALVWVKQNIERFGGDPNRVTIFGQSAGGGSVSAQIVGQHSEGLFKRAITQSGTLYQLLPHMKSRIREMVESVKKQTSCTSAKVYECLTHMTPTQLLTTISLDPSQNFWHPVSDNDFFTTDVDEYSYKLGQRFELMSGINEQDGGIILGTDTTPFAAALNMTLDNGISLKFARQYLNNRCPTWFTPFSAELCTEFVVNTYGLDSTDDDKERLIRLVAFLNEAFFNADTLNQLEQHSGGDKSTYAYYFTELLPSAQAFWKVPDWLKVAADHCDELEFLFGGVYYKEENNSLWNSIMDADPLMKSLVVGSTGESDKPLIRKVMTMWTNFAKTGNPNKPVEISANDVEWPQFTTQTSSFLEINSQSIRVITAPNRERLHKLTTHLFSARRRQFSVDIPAKQADNIKWKSKKMKHEEL</sequence>
<protein>
    <recommendedName>
        <fullName evidence="4">Carboxylic ester hydrolase</fullName>
        <ecNumber evidence="4">3.1.1.-</ecNumber>
    </recommendedName>
</protein>
<dbReference type="Proteomes" id="UP000593567">
    <property type="component" value="Unassembled WGS sequence"/>
</dbReference>
<organism evidence="6 7">
    <name type="scientific">Bugula neritina</name>
    <name type="common">Brown bryozoan</name>
    <name type="synonym">Sertularia neritina</name>
    <dbReference type="NCBI Taxonomy" id="10212"/>
    <lineage>
        <taxon>Eukaryota</taxon>
        <taxon>Metazoa</taxon>
        <taxon>Spiralia</taxon>
        <taxon>Lophotrochozoa</taxon>
        <taxon>Bryozoa</taxon>
        <taxon>Gymnolaemata</taxon>
        <taxon>Cheilostomatida</taxon>
        <taxon>Flustrina</taxon>
        <taxon>Buguloidea</taxon>
        <taxon>Bugulidae</taxon>
        <taxon>Bugula</taxon>
    </lineage>
</organism>
<accession>A0A7J7JB24</accession>
<evidence type="ECO:0000259" key="5">
    <source>
        <dbReference type="Pfam" id="PF00135"/>
    </source>
</evidence>
<reference evidence="6" key="1">
    <citation type="submission" date="2020-06" db="EMBL/GenBank/DDBJ databases">
        <title>Draft genome of Bugula neritina, a colonial animal packing powerful symbionts and potential medicines.</title>
        <authorList>
            <person name="Rayko M."/>
        </authorList>
    </citation>
    <scope>NUCLEOTIDE SEQUENCE [LARGE SCALE GENOMIC DNA]</scope>
    <source>
        <strain evidence="6">Kwan_BN1</strain>
    </source>
</reference>
<dbReference type="GO" id="GO:0005615">
    <property type="term" value="C:extracellular space"/>
    <property type="evidence" value="ECO:0007669"/>
    <property type="project" value="TreeGrafter"/>
</dbReference>